<dbReference type="AlphaFoldDB" id="A0A835MEA8"/>
<dbReference type="Gene3D" id="3.40.30.10">
    <property type="entry name" value="Glutaredoxin"/>
    <property type="match status" value="1"/>
</dbReference>
<evidence type="ECO:0000259" key="2">
    <source>
        <dbReference type="PROSITE" id="PS50405"/>
    </source>
</evidence>
<gene>
    <name evidence="3" type="ORF">IFM89_006646</name>
</gene>
<dbReference type="PANTHER" id="PTHR44750">
    <property type="entry name" value="GLUTATHIONE S-TRANSFERASE T1-RELATED"/>
    <property type="match status" value="1"/>
</dbReference>
<dbReference type="OrthoDB" id="422574at2759"/>
<dbReference type="InterPro" id="IPR040079">
    <property type="entry name" value="Glutathione_S-Trfase"/>
</dbReference>
<sequence>MTLNIYADRMSQPSRAIIIFCKANGIEFEENKVEIFKREHKKPEYLEINPMGQVPSIAHGEFKLFESHAILSYLACAFPGVADNWYPADLRKRAKINSVLDWHHSNLRRGAGGVNSNFCIYIPVFTSYDKHHAVLNNVSLGMSCKSALACTTYVLHTVLAPFLGLPQNPIEAAEAEKLFTSSLLKLESIWLKGEGNFLLGGSRPSIADISLVCEIMEFELLDENDCKRLLSPHKKVLQWIEDTRIATSPHFDEVHAVLFKAKARFSKQSTGANNEAGSSIKAMLSSTL</sequence>
<dbReference type="InterPro" id="IPR043377">
    <property type="entry name" value="GSTT1/2/3"/>
</dbReference>
<name>A0A835MEA8_9MAGN</name>
<dbReference type="PANTHER" id="PTHR44750:SF1">
    <property type="entry name" value="GLUTATHIONE S-TRANSFERASE T1-RELATED"/>
    <property type="match status" value="1"/>
</dbReference>
<dbReference type="InterPro" id="IPR004045">
    <property type="entry name" value="Glutathione_S-Trfase_N"/>
</dbReference>
<keyword evidence="4" id="KW-1185">Reference proteome</keyword>
<accession>A0A835MEA8</accession>
<dbReference type="Pfam" id="PF02798">
    <property type="entry name" value="GST_N"/>
    <property type="match status" value="1"/>
</dbReference>
<comment type="caution">
    <text evidence="3">The sequence shown here is derived from an EMBL/GenBank/DDBJ whole genome shotgun (WGS) entry which is preliminary data.</text>
</comment>
<dbReference type="CDD" id="cd03050">
    <property type="entry name" value="GST_N_Theta"/>
    <property type="match status" value="1"/>
</dbReference>
<dbReference type="Gene3D" id="1.20.1050.10">
    <property type="match status" value="1"/>
</dbReference>
<dbReference type="SFLD" id="SFLDS00019">
    <property type="entry name" value="Glutathione_Transferase_(cytos"/>
    <property type="match status" value="1"/>
</dbReference>
<evidence type="ECO:0000259" key="1">
    <source>
        <dbReference type="PROSITE" id="PS50404"/>
    </source>
</evidence>
<dbReference type="SUPFAM" id="SSF47616">
    <property type="entry name" value="GST C-terminal domain-like"/>
    <property type="match status" value="1"/>
</dbReference>
<dbReference type="PROSITE" id="PS50404">
    <property type="entry name" value="GST_NTER"/>
    <property type="match status" value="1"/>
</dbReference>
<evidence type="ECO:0008006" key="5">
    <source>
        <dbReference type="Google" id="ProtNLM"/>
    </source>
</evidence>
<reference evidence="3 4" key="1">
    <citation type="submission" date="2020-10" db="EMBL/GenBank/DDBJ databases">
        <title>The Coptis chinensis genome and diversification of protoberbering-type alkaloids.</title>
        <authorList>
            <person name="Wang B."/>
            <person name="Shu S."/>
            <person name="Song C."/>
            <person name="Liu Y."/>
        </authorList>
    </citation>
    <scope>NUCLEOTIDE SEQUENCE [LARGE SCALE GENOMIC DNA]</scope>
    <source>
        <strain evidence="3">HL-2020</strain>
        <tissue evidence="3">Leaf</tissue>
    </source>
</reference>
<protein>
    <recommendedName>
        <fullName evidence="5">Glutathione S-transferase</fullName>
    </recommendedName>
</protein>
<dbReference type="SUPFAM" id="SSF52833">
    <property type="entry name" value="Thioredoxin-like"/>
    <property type="match status" value="1"/>
</dbReference>
<evidence type="ECO:0000313" key="3">
    <source>
        <dbReference type="EMBL" id="KAF9623919.1"/>
    </source>
</evidence>
<proteinExistence type="predicted"/>
<dbReference type="PROSITE" id="PS50405">
    <property type="entry name" value="GST_CTER"/>
    <property type="match status" value="1"/>
</dbReference>
<feature type="domain" description="GST N-terminal" evidence="1">
    <location>
        <begin position="1"/>
        <end position="82"/>
    </location>
</feature>
<dbReference type="EMBL" id="JADFTS010000001">
    <property type="protein sequence ID" value="KAF9623919.1"/>
    <property type="molecule type" value="Genomic_DNA"/>
</dbReference>
<dbReference type="Proteomes" id="UP000631114">
    <property type="component" value="Unassembled WGS sequence"/>
</dbReference>
<dbReference type="InterPro" id="IPR036282">
    <property type="entry name" value="Glutathione-S-Trfase_C_sf"/>
</dbReference>
<dbReference type="SFLD" id="SFLDG00358">
    <property type="entry name" value="Main_(cytGST)"/>
    <property type="match status" value="1"/>
</dbReference>
<dbReference type="InterPro" id="IPR010987">
    <property type="entry name" value="Glutathione-S-Trfase_C-like"/>
</dbReference>
<dbReference type="InterPro" id="IPR036249">
    <property type="entry name" value="Thioredoxin-like_sf"/>
</dbReference>
<evidence type="ECO:0000313" key="4">
    <source>
        <dbReference type="Proteomes" id="UP000631114"/>
    </source>
</evidence>
<dbReference type="InterPro" id="IPR040075">
    <property type="entry name" value="GST_N_Theta"/>
</dbReference>
<feature type="domain" description="GST C-terminal" evidence="2">
    <location>
        <begin position="89"/>
        <end position="269"/>
    </location>
</feature>
<organism evidence="3 4">
    <name type="scientific">Coptis chinensis</name>
    <dbReference type="NCBI Taxonomy" id="261450"/>
    <lineage>
        <taxon>Eukaryota</taxon>
        <taxon>Viridiplantae</taxon>
        <taxon>Streptophyta</taxon>
        <taxon>Embryophyta</taxon>
        <taxon>Tracheophyta</taxon>
        <taxon>Spermatophyta</taxon>
        <taxon>Magnoliopsida</taxon>
        <taxon>Ranunculales</taxon>
        <taxon>Ranunculaceae</taxon>
        <taxon>Coptidoideae</taxon>
        <taxon>Coptis</taxon>
    </lineage>
</organism>